<feature type="domain" description="NfeD-like C-terminal" evidence="6">
    <location>
        <begin position="93"/>
        <end position="144"/>
    </location>
</feature>
<proteinExistence type="predicted"/>
<evidence type="ECO:0000256" key="3">
    <source>
        <dbReference type="ARBA" id="ARBA00022989"/>
    </source>
</evidence>
<dbReference type="InterPro" id="IPR012340">
    <property type="entry name" value="NA-bd_OB-fold"/>
</dbReference>
<keyword evidence="3 5" id="KW-1133">Transmembrane helix</keyword>
<keyword evidence="8" id="KW-1185">Reference proteome</keyword>
<reference evidence="7 8" key="1">
    <citation type="submission" date="2013-02" db="EMBL/GenBank/DDBJ databases">
        <title>A novel strain isolated from Lonar lake, Maharashtra, India.</title>
        <authorList>
            <person name="Singh A."/>
        </authorList>
    </citation>
    <scope>NUCLEOTIDE SEQUENCE [LARGE SCALE GENOMIC DNA]</scope>
    <source>
        <strain evidence="7 8">AK24</strain>
    </source>
</reference>
<keyword evidence="4 5" id="KW-0472">Membrane</keyword>
<protein>
    <recommendedName>
        <fullName evidence="6">NfeD-like C-terminal domain-containing protein</fullName>
    </recommendedName>
</protein>
<dbReference type="Proteomes" id="UP000013909">
    <property type="component" value="Unassembled WGS sequence"/>
</dbReference>
<evidence type="ECO:0000259" key="6">
    <source>
        <dbReference type="Pfam" id="PF01957"/>
    </source>
</evidence>
<dbReference type="Gene3D" id="2.40.50.140">
    <property type="entry name" value="Nucleic acid-binding proteins"/>
    <property type="match status" value="1"/>
</dbReference>
<evidence type="ECO:0000313" key="7">
    <source>
        <dbReference type="EMBL" id="EON74988.1"/>
    </source>
</evidence>
<dbReference type="GO" id="GO:0005886">
    <property type="term" value="C:plasma membrane"/>
    <property type="evidence" value="ECO:0007669"/>
    <property type="project" value="TreeGrafter"/>
</dbReference>
<feature type="transmembrane region" description="Helical" evidence="5">
    <location>
        <begin position="44"/>
        <end position="65"/>
    </location>
</feature>
<comment type="subcellular location">
    <subcellularLocation>
        <location evidence="1">Membrane</location>
        <topology evidence="1">Multi-pass membrane protein</topology>
    </subcellularLocation>
</comment>
<dbReference type="AlphaFoldDB" id="R7ZLM9"/>
<name>R7ZLM9_9BACT</name>
<evidence type="ECO:0000313" key="8">
    <source>
        <dbReference type="Proteomes" id="UP000013909"/>
    </source>
</evidence>
<evidence type="ECO:0000256" key="2">
    <source>
        <dbReference type="ARBA" id="ARBA00022692"/>
    </source>
</evidence>
<dbReference type="InterPro" id="IPR052165">
    <property type="entry name" value="Membrane_assoc_protease"/>
</dbReference>
<evidence type="ECO:0000256" key="4">
    <source>
        <dbReference type="ARBA" id="ARBA00023136"/>
    </source>
</evidence>
<feature type="transmembrane region" description="Helical" evidence="5">
    <location>
        <begin position="7"/>
        <end position="38"/>
    </location>
</feature>
<organism evidence="7 8">
    <name type="scientific">Lunatimonas lonarensis</name>
    <dbReference type="NCBI Taxonomy" id="1232681"/>
    <lineage>
        <taxon>Bacteria</taxon>
        <taxon>Pseudomonadati</taxon>
        <taxon>Bacteroidota</taxon>
        <taxon>Cytophagia</taxon>
        <taxon>Cytophagales</taxon>
        <taxon>Cyclobacteriaceae</taxon>
    </lineage>
</organism>
<dbReference type="EMBL" id="AQHR01000112">
    <property type="protein sequence ID" value="EON74988.1"/>
    <property type="molecule type" value="Genomic_DNA"/>
</dbReference>
<sequence length="145" mass="15949">MVFFGALLVLTEIIFIPGTTLIGLLGLLFTALGVYYAYQVLEAGTAHWVFGGTVVVNGILLVIGFKSGIWNRFSLKETNSGGTFDNRLDGLEVGQEGVTRSDCKPFGKALFGENIYEVKSEDGFIPTNTRIRINRIENNKIIIKQ</sequence>
<dbReference type="InterPro" id="IPR002810">
    <property type="entry name" value="NfeD-like_C"/>
</dbReference>
<dbReference type="PANTHER" id="PTHR33507:SF3">
    <property type="entry name" value="INNER MEMBRANE PROTEIN YBBJ"/>
    <property type="match status" value="1"/>
</dbReference>
<evidence type="ECO:0000256" key="5">
    <source>
        <dbReference type="SAM" id="Phobius"/>
    </source>
</evidence>
<dbReference type="PANTHER" id="PTHR33507">
    <property type="entry name" value="INNER MEMBRANE PROTEIN YBBJ"/>
    <property type="match status" value="1"/>
</dbReference>
<dbReference type="STRING" id="1232681.ADIS_4477"/>
<gene>
    <name evidence="7" type="ORF">ADIS_4477</name>
</gene>
<accession>R7ZLM9</accession>
<keyword evidence="2 5" id="KW-0812">Transmembrane</keyword>
<dbReference type="Pfam" id="PF01957">
    <property type="entry name" value="NfeD"/>
    <property type="match status" value="1"/>
</dbReference>
<comment type="caution">
    <text evidence="7">The sequence shown here is derived from an EMBL/GenBank/DDBJ whole genome shotgun (WGS) entry which is preliminary data.</text>
</comment>
<evidence type="ECO:0000256" key="1">
    <source>
        <dbReference type="ARBA" id="ARBA00004141"/>
    </source>
</evidence>